<gene>
    <name evidence="4" type="ORF">HRbin17_01108</name>
</gene>
<feature type="transmembrane region" description="Helical" evidence="1">
    <location>
        <begin position="101"/>
        <end position="121"/>
    </location>
</feature>
<keyword evidence="1" id="KW-0812">Transmembrane</keyword>
<accession>A0A2H5XBQ5</accession>
<feature type="transmembrane region" description="Helical" evidence="1">
    <location>
        <begin position="48"/>
        <end position="71"/>
    </location>
</feature>
<sequence length="240" mass="27417">MIFSGLSVTLATTYWLMVMLFTIVYVRIRAEIGMPYTWVYPYGMQREILFLALGVPSNLRHLALLGGFFWLSRHFFLPLNAAYAADAIKLIAKGNIISSKFSIWGFAGGAVGLWIAFFTHLQAYYRRGANFLEGTPGTGDFRTLVTVQDYRWLSQLVDNPHLLRRERLSWVVYGTAVSGALMVLRRFWTSSPWHPLGFILAGAYGHLCPYWFPCLVAWVVKGLILHYGGMRLYRKLIPYS</sequence>
<comment type="caution">
    <text evidence="4">The sequence shown here is derived from an EMBL/GenBank/DDBJ whole genome shotgun (WGS) entry which is preliminary data.</text>
</comment>
<feature type="transmembrane region" description="Helical" evidence="1">
    <location>
        <begin position="210"/>
        <end position="228"/>
    </location>
</feature>
<dbReference type="Pfam" id="PF20581">
    <property type="entry name" value="DUF6785"/>
    <property type="match status" value="1"/>
</dbReference>
<dbReference type="InterPro" id="IPR046712">
    <property type="entry name" value="DUF6785"/>
</dbReference>
<feature type="domain" description="DUF6784" evidence="2">
    <location>
        <begin position="169"/>
        <end position="238"/>
    </location>
</feature>
<dbReference type="Pfam" id="PF20580">
    <property type="entry name" value="DUF6784"/>
    <property type="match status" value="1"/>
</dbReference>
<evidence type="ECO:0000313" key="4">
    <source>
        <dbReference type="EMBL" id="GBC98594.1"/>
    </source>
</evidence>
<feature type="transmembrane region" description="Helical" evidence="1">
    <location>
        <begin position="170"/>
        <end position="188"/>
    </location>
</feature>
<dbReference type="EMBL" id="BEHT01000013">
    <property type="protein sequence ID" value="GBC98594.1"/>
    <property type="molecule type" value="Genomic_DNA"/>
</dbReference>
<organism evidence="4 5">
    <name type="scientific">Candidatus Fervidibacter japonicus</name>
    <dbReference type="NCBI Taxonomy" id="2035412"/>
    <lineage>
        <taxon>Bacteria</taxon>
        <taxon>Candidatus Fervidibacterota</taxon>
        <taxon>Candidatus Fervidibacter</taxon>
    </lineage>
</organism>
<name>A0A2H5XBQ5_9BACT</name>
<evidence type="ECO:0000259" key="3">
    <source>
        <dbReference type="Pfam" id="PF20581"/>
    </source>
</evidence>
<dbReference type="AlphaFoldDB" id="A0A2H5XBQ5"/>
<keyword evidence="1" id="KW-1133">Transmembrane helix</keyword>
<dbReference type="Proteomes" id="UP000236173">
    <property type="component" value="Unassembled WGS sequence"/>
</dbReference>
<reference evidence="5" key="1">
    <citation type="submission" date="2017-09" db="EMBL/GenBank/DDBJ databases">
        <title>Metaegenomics of thermophilic ammonia-oxidizing enrichment culture.</title>
        <authorList>
            <person name="Kato S."/>
            <person name="Suzuki K."/>
        </authorList>
    </citation>
    <scope>NUCLEOTIDE SEQUENCE [LARGE SCALE GENOMIC DNA]</scope>
</reference>
<evidence type="ECO:0000313" key="5">
    <source>
        <dbReference type="Proteomes" id="UP000236173"/>
    </source>
</evidence>
<keyword evidence="1" id="KW-0472">Membrane</keyword>
<proteinExistence type="predicted"/>
<feature type="transmembrane region" description="Helical" evidence="1">
    <location>
        <begin position="6"/>
        <end position="28"/>
    </location>
</feature>
<evidence type="ECO:0000256" key="1">
    <source>
        <dbReference type="SAM" id="Phobius"/>
    </source>
</evidence>
<feature type="domain" description="DUF6785" evidence="3">
    <location>
        <begin position="2"/>
        <end position="128"/>
    </location>
</feature>
<dbReference type="InterPro" id="IPR046711">
    <property type="entry name" value="DUF6784"/>
</dbReference>
<protein>
    <submittedName>
        <fullName evidence="4">Uncharacterized protein</fullName>
    </submittedName>
</protein>
<evidence type="ECO:0000259" key="2">
    <source>
        <dbReference type="Pfam" id="PF20580"/>
    </source>
</evidence>